<keyword evidence="3" id="KW-1280">Immunoglobulin</keyword>
<dbReference type="InterPro" id="IPR050199">
    <property type="entry name" value="IgHV"/>
</dbReference>
<evidence type="ECO:0000313" key="6">
    <source>
        <dbReference type="Ensembl" id="ENSPKIP00000020713.1"/>
    </source>
</evidence>
<dbReference type="Pfam" id="PF07686">
    <property type="entry name" value="V-set"/>
    <property type="match status" value="1"/>
</dbReference>
<feature type="signal peptide" evidence="4">
    <location>
        <begin position="1"/>
        <end position="18"/>
    </location>
</feature>
<dbReference type="InterPro" id="IPR013783">
    <property type="entry name" value="Ig-like_fold"/>
</dbReference>
<dbReference type="STRING" id="1676925.ENSPKIP00000020713"/>
<dbReference type="GeneTree" id="ENSGT00940000163849"/>
<reference evidence="6" key="1">
    <citation type="submission" date="2025-08" db="UniProtKB">
        <authorList>
            <consortium name="Ensembl"/>
        </authorList>
    </citation>
    <scope>IDENTIFICATION</scope>
</reference>
<dbReference type="PANTHER" id="PTHR23266">
    <property type="entry name" value="IMMUNOGLOBULIN HEAVY CHAIN"/>
    <property type="match status" value="1"/>
</dbReference>
<dbReference type="InterPro" id="IPR007110">
    <property type="entry name" value="Ig-like_dom"/>
</dbReference>
<dbReference type="GO" id="GO:0002250">
    <property type="term" value="P:adaptive immune response"/>
    <property type="evidence" value="ECO:0007669"/>
    <property type="project" value="UniProtKB-KW"/>
</dbReference>
<dbReference type="Gene3D" id="2.60.40.10">
    <property type="entry name" value="Immunoglobulins"/>
    <property type="match status" value="1"/>
</dbReference>
<protein>
    <submittedName>
        <fullName evidence="6">Immunoglobulin heavy variable 2-3</fullName>
    </submittedName>
</protein>
<dbReference type="SMART" id="SM00406">
    <property type="entry name" value="IGv"/>
    <property type="match status" value="1"/>
</dbReference>
<dbReference type="PROSITE" id="PS50835">
    <property type="entry name" value="IG_LIKE"/>
    <property type="match status" value="1"/>
</dbReference>
<dbReference type="GO" id="GO:0019814">
    <property type="term" value="C:immunoglobulin complex"/>
    <property type="evidence" value="ECO:0007669"/>
    <property type="project" value="UniProtKB-KW"/>
</dbReference>
<dbReference type="InterPro" id="IPR036179">
    <property type="entry name" value="Ig-like_dom_sf"/>
</dbReference>
<proteinExistence type="predicted"/>
<dbReference type="GO" id="GO:0005576">
    <property type="term" value="C:extracellular region"/>
    <property type="evidence" value="ECO:0007669"/>
    <property type="project" value="UniProtKB-ARBA"/>
</dbReference>
<evidence type="ECO:0000256" key="3">
    <source>
        <dbReference type="ARBA" id="ARBA00043265"/>
    </source>
</evidence>
<dbReference type="Proteomes" id="UP000261540">
    <property type="component" value="Unplaced"/>
</dbReference>
<sequence>MEPKIFTSLIFLLGSMQGFYCEERLDQSAAEVRKPGEQIKLSCTGFEFDMTRYFMHWVRQKAGGPLEWIGRMNSGSGSSLVADSLKGQFTLTEDVGTSTQYLEAVSLKMNDTAVYYCARDTVSVVSVTAVQKPQAGKTSTRALLFKRVMR</sequence>
<reference evidence="6" key="2">
    <citation type="submission" date="2025-09" db="UniProtKB">
        <authorList>
            <consortium name="Ensembl"/>
        </authorList>
    </citation>
    <scope>IDENTIFICATION</scope>
</reference>
<keyword evidence="1" id="KW-0391">Immunity</keyword>
<dbReference type="SUPFAM" id="SSF48726">
    <property type="entry name" value="Immunoglobulin"/>
    <property type="match status" value="1"/>
</dbReference>
<organism evidence="6 7">
    <name type="scientific">Paramormyrops kingsleyae</name>
    <dbReference type="NCBI Taxonomy" id="1676925"/>
    <lineage>
        <taxon>Eukaryota</taxon>
        <taxon>Metazoa</taxon>
        <taxon>Chordata</taxon>
        <taxon>Craniata</taxon>
        <taxon>Vertebrata</taxon>
        <taxon>Euteleostomi</taxon>
        <taxon>Actinopterygii</taxon>
        <taxon>Neopterygii</taxon>
        <taxon>Teleostei</taxon>
        <taxon>Osteoglossocephala</taxon>
        <taxon>Osteoglossomorpha</taxon>
        <taxon>Osteoglossiformes</taxon>
        <taxon>Mormyridae</taxon>
        <taxon>Paramormyrops</taxon>
    </lineage>
</organism>
<accession>A0A3B3RR00</accession>
<dbReference type="InterPro" id="IPR013106">
    <property type="entry name" value="Ig_V-set"/>
</dbReference>
<evidence type="ECO:0000313" key="7">
    <source>
        <dbReference type="Proteomes" id="UP000261540"/>
    </source>
</evidence>
<name>A0A3B3RR00_9TELE</name>
<dbReference type="AlphaFoldDB" id="A0A3B3RR00"/>
<dbReference type="Ensembl" id="ENSPKIT00000001334.1">
    <property type="protein sequence ID" value="ENSPKIP00000020713.1"/>
    <property type="gene ID" value="ENSPKIG00000005393.1"/>
</dbReference>
<evidence type="ECO:0000259" key="5">
    <source>
        <dbReference type="PROSITE" id="PS50835"/>
    </source>
</evidence>
<evidence type="ECO:0000256" key="1">
    <source>
        <dbReference type="ARBA" id="ARBA00022859"/>
    </source>
</evidence>
<feature type="chain" id="PRO_5017439199" evidence="4">
    <location>
        <begin position="19"/>
        <end position="150"/>
    </location>
</feature>
<keyword evidence="4" id="KW-0732">Signal</keyword>
<evidence type="ECO:0000256" key="4">
    <source>
        <dbReference type="SAM" id="SignalP"/>
    </source>
</evidence>
<evidence type="ECO:0000256" key="2">
    <source>
        <dbReference type="ARBA" id="ARBA00023130"/>
    </source>
</evidence>
<feature type="domain" description="Ig-like" evidence="5">
    <location>
        <begin position="3"/>
        <end position="128"/>
    </location>
</feature>
<keyword evidence="2" id="KW-1064">Adaptive immunity</keyword>
<keyword evidence="7" id="KW-1185">Reference proteome</keyword>